<dbReference type="KEGG" id="pno:SNOG_02446"/>
<reference evidence="3" key="1">
    <citation type="journal article" date="2021" name="BMC Genomics">
        <title>Chromosome-level genome assembly and manually-curated proteome of model necrotroph Parastagonospora nodorum Sn15 reveals a genome-wide trove of candidate effector homologs, and redundancy of virulence-related functions within an accessory chromosome.</title>
        <authorList>
            <person name="Bertazzoni S."/>
            <person name="Jones D.A.B."/>
            <person name="Phan H.T."/>
            <person name="Tan K.-C."/>
            <person name="Hane J.K."/>
        </authorList>
    </citation>
    <scope>NUCLEOTIDE SEQUENCE [LARGE SCALE GENOMIC DNA]</scope>
    <source>
        <strain evidence="3">SN15 / ATCC MYA-4574 / FGSC 10173)</strain>
    </source>
</reference>
<keyword evidence="3" id="KW-1185">Reference proteome</keyword>
<evidence type="ECO:0000313" key="3">
    <source>
        <dbReference type="Proteomes" id="UP000663193"/>
    </source>
</evidence>
<sequence>MPNLIQRTREKARRFARAKEAKSISVAESPVLTSPDEKHPVDQPCPCAILSSGVDNNHDDNAAHKALPVENPDKQLHAEISPRKEVPETQPVVSESATKLYMSPSMLAEFDDEGPHGFIHNLVYGCSEEPSNVDATRIEAESVLNTPQLAKDVKPDLNRPKTPPETSTGQRCIMIFKQTIGTKQPSKLERTTSALNMKELWESPSLEHSSLVNGIVCKTNKPGTFGHYGAETHRLKDLTPYLYPFTNAELVVEWSDRKREKVVANIRHERLGYLVKYNGEPTEYRGPALQHLIRQLEGEWEKKHLVVKKLTCTYIEFLRLLRGILRWIRSLLGRIWTLIGLVKKEKET</sequence>
<dbReference type="AlphaFoldDB" id="A0A7U2ET42"/>
<organism evidence="2 3">
    <name type="scientific">Phaeosphaeria nodorum (strain SN15 / ATCC MYA-4574 / FGSC 10173)</name>
    <name type="common">Glume blotch fungus</name>
    <name type="synonym">Parastagonospora nodorum</name>
    <dbReference type="NCBI Taxonomy" id="321614"/>
    <lineage>
        <taxon>Eukaryota</taxon>
        <taxon>Fungi</taxon>
        <taxon>Dikarya</taxon>
        <taxon>Ascomycota</taxon>
        <taxon>Pezizomycotina</taxon>
        <taxon>Dothideomycetes</taxon>
        <taxon>Pleosporomycetidae</taxon>
        <taxon>Pleosporales</taxon>
        <taxon>Pleosporineae</taxon>
        <taxon>Phaeosphaeriaceae</taxon>
        <taxon>Parastagonospora</taxon>
    </lineage>
</organism>
<dbReference type="RefSeq" id="XP_001793050.1">
    <property type="nucleotide sequence ID" value="XM_001792998.1"/>
</dbReference>
<name>A0A7U2ET42_PHANO</name>
<protein>
    <submittedName>
        <fullName evidence="2">Uncharacterized protein</fullName>
    </submittedName>
</protein>
<evidence type="ECO:0000256" key="1">
    <source>
        <dbReference type="SAM" id="MobiDB-lite"/>
    </source>
</evidence>
<accession>A0A7U2ET42</accession>
<feature type="region of interest" description="Disordered" evidence="1">
    <location>
        <begin position="1"/>
        <end position="43"/>
    </location>
</feature>
<dbReference type="VEuPathDB" id="FungiDB:JI435_024460"/>
<evidence type="ECO:0000313" key="2">
    <source>
        <dbReference type="EMBL" id="QRC92312.1"/>
    </source>
</evidence>
<dbReference type="Proteomes" id="UP000663193">
    <property type="component" value="Chromosome 2"/>
</dbReference>
<dbReference type="EMBL" id="CP069024">
    <property type="protein sequence ID" value="QRC92312.1"/>
    <property type="molecule type" value="Genomic_DNA"/>
</dbReference>
<gene>
    <name evidence="2" type="ORF">JI435_024460</name>
</gene>
<proteinExistence type="predicted"/>